<dbReference type="InterPro" id="IPR050054">
    <property type="entry name" value="UPRTase/APRTase"/>
</dbReference>
<keyword evidence="14" id="KW-1185">Reference proteome</keyword>
<reference evidence="13 14" key="1">
    <citation type="submission" date="2018-11" db="EMBL/GenBank/DDBJ databases">
        <authorList>
            <person name="Li F."/>
        </authorList>
    </citation>
    <scope>NUCLEOTIDE SEQUENCE [LARGE SCALE GENOMIC DNA]</scope>
    <source>
        <strain evidence="13 14">YS17T</strain>
    </source>
</reference>
<comment type="subunit">
    <text evidence="11">Homodimer.</text>
</comment>
<dbReference type="PANTHER" id="PTHR32315">
    <property type="entry name" value="ADENINE PHOSPHORIBOSYLTRANSFERASE"/>
    <property type="match status" value="1"/>
</dbReference>
<dbReference type="Pfam" id="PF00156">
    <property type="entry name" value="Pribosyltran"/>
    <property type="match status" value="1"/>
</dbReference>
<comment type="pathway">
    <text evidence="4 11">Purine metabolism; AMP biosynthesis via salvage pathway; AMP from adenine: step 1/1.</text>
</comment>
<evidence type="ECO:0000256" key="11">
    <source>
        <dbReference type="HAMAP-Rule" id="MF_00004"/>
    </source>
</evidence>
<evidence type="ECO:0000256" key="2">
    <source>
        <dbReference type="ARBA" id="ARBA00003968"/>
    </source>
</evidence>
<evidence type="ECO:0000256" key="4">
    <source>
        <dbReference type="ARBA" id="ARBA00004659"/>
    </source>
</evidence>
<dbReference type="EMBL" id="RQJX01000012">
    <property type="protein sequence ID" value="RQN07515.1"/>
    <property type="molecule type" value="Genomic_DNA"/>
</dbReference>
<keyword evidence="9 11" id="KW-0808">Transferase</keyword>
<dbReference type="GO" id="GO:0006168">
    <property type="term" value="P:adenine salvage"/>
    <property type="evidence" value="ECO:0007669"/>
    <property type="project" value="InterPro"/>
</dbReference>
<dbReference type="PANTHER" id="PTHR32315:SF3">
    <property type="entry name" value="ADENINE PHOSPHORIBOSYLTRANSFERASE"/>
    <property type="match status" value="1"/>
</dbReference>
<dbReference type="GO" id="GO:0005737">
    <property type="term" value="C:cytoplasm"/>
    <property type="evidence" value="ECO:0007669"/>
    <property type="project" value="UniProtKB-SubCell"/>
</dbReference>
<evidence type="ECO:0000259" key="12">
    <source>
        <dbReference type="Pfam" id="PF00156"/>
    </source>
</evidence>
<name>A0A3N6X070_9ACTN</name>
<dbReference type="HAMAP" id="MF_00004">
    <property type="entry name" value="Aden_phosphoribosyltr"/>
    <property type="match status" value="1"/>
</dbReference>
<dbReference type="SUPFAM" id="SSF53271">
    <property type="entry name" value="PRTase-like"/>
    <property type="match status" value="1"/>
</dbReference>
<protein>
    <recommendedName>
        <fullName evidence="6 11">Adenine phosphoribosyltransferase</fullName>
        <shortName evidence="11">APRT</shortName>
        <ecNumber evidence="6 11">2.4.2.7</ecNumber>
    </recommendedName>
</protein>
<dbReference type="EC" id="2.4.2.7" evidence="6 11"/>
<dbReference type="NCBIfam" id="TIGR01090">
    <property type="entry name" value="apt"/>
    <property type="match status" value="1"/>
</dbReference>
<dbReference type="AlphaFoldDB" id="A0A3N6X070"/>
<keyword evidence="8 11" id="KW-0328">Glycosyltransferase</keyword>
<evidence type="ECO:0000313" key="13">
    <source>
        <dbReference type="EMBL" id="RQN07515.1"/>
    </source>
</evidence>
<proteinExistence type="inferred from homology"/>
<comment type="similarity">
    <text evidence="5 11">Belongs to the purine/pyrimidine phosphoribosyltransferase family.</text>
</comment>
<organism evidence="13 14">
    <name type="scientific">Aeromicrobium camelliae</name>
    <dbReference type="NCBI Taxonomy" id="1538144"/>
    <lineage>
        <taxon>Bacteria</taxon>
        <taxon>Bacillati</taxon>
        <taxon>Actinomycetota</taxon>
        <taxon>Actinomycetes</taxon>
        <taxon>Propionibacteriales</taxon>
        <taxon>Nocardioidaceae</taxon>
        <taxon>Aeromicrobium</taxon>
    </lineage>
</organism>
<comment type="caution">
    <text evidence="13">The sequence shown here is derived from an EMBL/GenBank/DDBJ whole genome shotgun (WGS) entry which is preliminary data.</text>
</comment>
<dbReference type="CDD" id="cd06223">
    <property type="entry name" value="PRTases_typeI"/>
    <property type="match status" value="1"/>
</dbReference>
<dbReference type="GO" id="GO:0003999">
    <property type="term" value="F:adenine phosphoribosyltransferase activity"/>
    <property type="evidence" value="ECO:0007669"/>
    <property type="project" value="UniProtKB-UniRule"/>
</dbReference>
<gene>
    <name evidence="11" type="primary">apt</name>
    <name evidence="13" type="ORF">EHW97_09795</name>
</gene>
<dbReference type="GO" id="GO:0002055">
    <property type="term" value="F:adenine binding"/>
    <property type="evidence" value="ECO:0007669"/>
    <property type="project" value="TreeGrafter"/>
</dbReference>
<evidence type="ECO:0000256" key="1">
    <source>
        <dbReference type="ARBA" id="ARBA00000868"/>
    </source>
</evidence>
<dbReference type="InterPro" id="IPR000836">
    <property type="entry name" value="PRTase_dom"/>
</dbReference>
<dbReference type="GO" id="GO:0016208">
    <property type="term" value="F:AMP binding"/>
    <property type="evidence" value="ECO:0007669"/>
    <property type="project" value="TreeGrafter"/>
</dbReference>
<evidence type="ECO:0000256" key="6">
    <source>
        <dbReference type="ARBA" id="ARBA00011893"/>
    </source>
</evidence>
<sequence>MSDFAAHAERIRAVPDWPEPGVTFRDITPLLADAAGLAATIDALTEVASGWGPIDTVVGIEARGFVLAPPVALRLGAGFVPVRKAGKLPAPTESRTYDLEYGSATVEVHRDAIAPGDRVLIMDDVLATGGTIAAARDLVTSLGGVVVGELVLLELPALGGRERLASDTPLAALVTYG</sequence>
<dbReference type="UniPathway" id="UPA00588">
    <property type="reaction ID" value="UER00646"/>
</dbReference>
<evidence type="ECO:0000256" key="5">
    <source>
        <dbReference type="ARBA" id="ARBA00008391"/>
    </source>
</evidence>
<evidence type="ECO:0000256" key="8">
    <source>
        <dbReference type="ARBA" id="ARBA00022676"/>
    </source>
</evidence>
<keyword evidence="7 11" id="KW-0963">Cytoplasm</keyword>
<keyword evidence="10 11" id="KW-0660">Purine salvage</keyword>
<dbReference type="GO" id="GO:0044209">
    <property type="term" value="P:AMP salvage"/>
    <property type="evidence" value="ECO:0007669"/>
    <property type="project" value="UniProtKB-UniRule"/>
</dbReference>
<evidence type="ECO:0000256" key="3">
    <source>
        <dbReference type="ARBA" id="ARBA00004496"/>
    </source>
</evidence>
<dbReference type="GO" id="GO:0006166">
    <property type="term" value="P:purine ribonucleoside salvage"/>
    <property type="evidence" value="ECO:0007669"/>
    <property type="project" value="UniProtKB-UniRule"/>
</dbReference>
<comment type="function">
    <text evidence="2 11">Catalyzes a salvage reaction resulting in the formation of AMP, that is energically less costly than de novo synthesis.</text>
</comment>
<dbReference type="InterPro" id="IPR029057">
    <property type="entry name" value="PRTase-like"/>
</dbReference>
<dbReference type="InterPro" id="IPR005764">
    <property type="entry name" value="Ade_phspho_trans"/>
</dbReference>
<comment type="subcellular location">
    <subcellularLocation>
        <location evidence="3 11">Cytoplasm</location>
    </subcellularLocation>
</comment>
<dbReference type="NCBIfam" id="NF002634">
    <property type="entry name" value="PRK02304.1-3"/>
    <property type="match status" value="1"/>
</dbReference>
<dbReference type="OrthoDB" id="9803963at2"/>
<dbReference type="RefSeq" id="WP_124236989.1">
    <property type="nucleotide sequence ID" value="NZ_JBHUFI010000012.1"/>
</dbReference>
<evidence type="ECO:0000256" key="7">
    <source>
        <dbReference type="ARBA" id="ARBA00022490"/>
    </source>
</evidence>
<dbReference type="Gene3D" id="3.40.50.2020">
    <property type="match status" value="1"/>
</dbReference>
<evidence type="ECO:0000256" key="10">
    <source>
        <dbReference type="ARBA" id="ARBA00022726"/>
    </source>
</evidence>
<dbReference type="NCBIfam" id="NF002636">
    <property type="entry name" value="PRK02304.1-5"/>
    <property type="match status" value="1"/>
</dbReference>
<accession>A0A3N6X070</accession>
<dbReference type="FunFam" id="3.40.50.2020:FF:000021">
    <property type="entry name" value="Adenine phosphoribosyltransferase"/>
    <property type="match status" value="1"/>
</dbReference>
<dbReference type="Proteomes" id="UP000275225">
    <property type="component" value="Unassembled WGS sequence"/>
</dbReference>
<feature type="domain" description="Phosphoribosyltransferase" evidence="12">
    <location>
        <begin position="31"/>
        <end position="154"/>
    </location>
</feature>
<evidence type="ECO:0000313" key="14">
    <source>
        <dbReference type="Proteomes" id="UP000275225"/>
    </source>
</evidence>
<comment type="catalytic activity">
    <reaction evidence="1 11">
        <text>AMP + diphosphate = 5-phospho-alpha-D-ribose 1-diphosphate + adenine</text>
        <dbReference type="Rhea" id="RHEA:16609"/>
        <dbReference type="ChEBI" id="CHEBI:16708"/>
        <dbReference type="ChEBI" id="CHEBI:33019"/>
        <dbReference type="ChEBI" id="CHEBI:58017"/>
        <dbReference type="ChEBI" id="CHEBI:456215"/>
        <dbReference type="EC" id="2.4.2.7"/>
    </reaction>
</comment>
<evidence type="ECO:0000256" key="9">
    <source>
        <dbReference type="ARBA" id="ARBA00022679"/>
    </source>
</evidence>